<accession>A0A1S0Z5T8</accession>
<evidence type="ECO:0000313" key="2">
    <source>
        <dbReference type="EMBL" id="OHG58067.1"/>
    </source>
</evidence>
<feature type="transmembrane region" description="Helical" evidence="1">
    <location>
        <begin position="12"/>
        <end position="33"/>
    </location>
</feature>
<evidence type="ECO:0008006" key="3">
    <source>
        <dbReference type="Google" id="ProtNLM"/>
    </source>
</evidence>
<organism evidence="2">
    <name type="scientific">Salmonella enterica subsp. enterica serovar Saintpaul</name>
    <dbReference type="NCBI Taxonomy" id="90105"/>
    <lineage>
        <taxon>Bacteria</taxon>
        <taxon>Pseudomonadati</taxon>
        <taxon>Pseudomonadota</taxon>
        <taxon>Gammaproteobacteria</taxon>
        <taxon>Enterobacterales</taxon>
        <taxon>Enterobacteriaceae</taxon>
        <taxon>Salmonella</taxon>
    </lineage>
</organism>
<comment type="caution">
    <text evidence="2">The sequence shown here is derived from an EMBL/GenBank/DDBJ whole genome shotgun (WGS) entry which is preliminary data.</text>
</comment>
<keyword evidence="1" id="KW-1133">Transmembrane helix</keyword>
<dbReference type="AlphaFoldDB" id="A0A1S0Z5T8"/>
<evidence type="ECO:0000256" key="1">
    <source>
        <dbReference type="SAM" id="Phobius"/>
    </source>
</evidence>
<name>A0A1S0Z5T8_SALET</name>
<proteinExistence type="predicted"/>
<sequence length="147" mass="16922">MNNSSTKKNHKRLLIVLSLAIITAGGIFMFSMLGKSQEERRNREYEVSLVNALKNSYQGIEEIKITEPYYSEKPGSWSCDIEIKFSDNQMITYGINHRLTYKENHDGLMKGNTDEEINQQWLKLKKHIGKTESTVLVQYSNGETGEQ</sequence>
<protein>
    <recommendedName>
        <fullName evidence="3">DUF1433 domain-containing protein</fullName>
    </recommendedName>
</protein>
<keyword evidence="1" id="KW-0472">Membrane</keyword>
<keyword evidence="1" id="KW-0812">Transmembrane</keyword>
<dbReference type="EMBL" id="MLZC01000032">
    <property type="protein sequence ID" value="OHG58067.1"/>
    <property type="molecule type" value="Genomic_DNA"/>
</dbReference>
<gene>
    <name evidence="2" type="ORF">A7T00_31280</name>
</gene>
<reference evidence="2" key="1">
    <citation type="submission" date="2016-09" db="EMBL/GenBank/DDBJ databases">
        <title>Whole genome sequencing of Salmonella enterica.</title>
        <authorList>
            <person name="Bell R."/>
        </authorList>
    </citation>
    <scope>NUCLEOTIDE SEQUENCE [LARGE SCALE GENOMIC DNA]</scope>
    <source>
        <strain evidence="2">CFSAN044978</strain>
    </source>
</reference>